<feature type="transmembrane region" description="Helical" evidence="1">
    <location>
        <begin position="186"/>
        <end position="205"/>
    </location>
</feature>
<proteinExistence type="predicted"/>
<reference evidence="2 3" key="1">
    <citation type="submission" date="2019-01" db="EMBL/GenBank/DDBJ databases">
        <title>Sinorhodobacter populi sp. nov. isolated from the symptomatic bark tissue of Populus euramericana canker.</title>
        <authorList>
            <person name="Xu G."/>
        </authorList>
    </citation>
    <scope>NUCLEOTIDE SEQUENCE [LARGE SCALE GENOMIC DNA]</scope>
    <source>
        <strain evidence="2 3">2D-5</strain>
    </source>
</reference>
<reference evidence="2 3" key="2">
    <citation type="submission" date="2019-01" db="EMBL/GenBank/DDBJ databases">
        <authorList>
            <person name="Li Y."/>
        </authorList>
    </citation>
    <scope>NUCLEOTIDE SEQUENCE [LARGE SCALE GENOMIC DNA]</scope>
    <source>
        <strain evidence="2 3">2D-5</strain>
    </source>
</reference>
<name>A0A443J0J0_9RHOB</name>
<keyword evidence="1" id="KW-0472">Membrane</keyword>
<keyword evidence="1" id="KW-0812">Transmembrane</keyword>
<accession>A0A443J0J0</accession>
<comment type="caution">
    <text evidence="2">The sequence shown here is derived from an EMBL/GenBank/DDBJ whole genome shotgun (WGS) entry which is preliminary data.</text>
</comment>
<keyword evidence="1" id="KW-1133">Transmembrane helix</keyword>
<dbReference type="RefSeq" id="WP_128269150.1">
    <property type="nucleotide sequence ID" value="NZ_SAUW01000004.1"/>
</dbReference>
<evidence type="ECO:0000313" key="3">
    <source>
        <dbReference type="Proteomes" id="UP000285710"/>
    </source>
</evidence>
<sequence length="206" mass="22514">MNIIGFIAGVALAGGWVQRLRCHAICNEASSDYQLLRDRLEWYAIMKSCSAEKYTYLPKKDLNFNPTGMLLSARQHDILLGTLKKIETKSTAVAVISIFLATLIAGALDDPNDVSYLRILTLYLALSFLSVMLVVAVDGAGHLGQRHYRSLRFGGCIRGQGVGAPIMGRELQRALMHDLLKKEASFDAMIQIGGLAMLAIGLAFVL</sequence>
<evidence type="ECO:0000256" key="1">
    <source>
        <dbReference type="SAM" id="Phobius"/>
    </source>
</evidence>
<dbReference type="EMBL" id="SAUW01000004">
    <property type="protein sequence ID" value="RWR13882.1"/>
    <property type="molecule type" value="Genomic_DNA"/>
</dbReference>
<dbReference type="AlphaFoldDB" id="A0A443J0J0"/>
<evidence type="ECO:0000313" key="2">
    <source>
        <dbReference type="EMBL" id="RWR13882.1"/>
    </source>
</evidence>
<feature type="transmembrane region" description="Helical" evidence="1">
    <location>
        <begin position="91"/>
        <end position="108"/>
    </location>
</feature>
<organism evidence="2 3">
    <name type="scientific">Paenirhodobacter populi</name>
    <dbReference type="NCBI Taxonomy" id="2306993"/>
    <lineage>
        <taxon>Bacteria</taxon>
        <taxon>Pseudomonadati</taxon>
        <taxon>Pseudomonadota</taxon>
        <taxon>Alphaproteobacteria</taxon>
        <taxon>Rhodobacterales</taxon>
        <taxon>Rhodobacter group</taxon>
        <taxon>Paenirhodobacter</taxon>
    </lineage>
</organism>
<gene>
    <name evidence="2" type="ORF">D2T33_05670</name>
</gene>
<dbReference type="Proteomes" id="UP000285710">
    <property type="component" value="Unassembled WGS sequence"/>
</dbReference>
<keyword evidence="3" id="KW-1185">Reference proteome</keyword>
<feature type="transmembrane region" description="Helical" evidence="1">
    <location>
        <begin position="120"/>
        <end position="143"/>
    </location>
</feature>
<protein>
    <submittedName>
        <fullName evidence="2">Uncharacterized protein</fullName>
    </submittedName>
</protein>